<feature type="domain" description="VOC" evidence="1">
    <location>
        <begin position="5"/>
        <end position="127"/>
    </location>
</feature>
<evidence type="ECO:0000313" key="3">
    <source>
        <dbReference type="Proteomes" id="UP001223743"/>
    </source>
</evidence>
<dbReference type="InterPro" id="IPR029068">
    <property type="entry name" value="Glyas_Bleomycin-R_OHBP_Dase"/>
</dbReference>
<dbReference type="Proteomes" id="UP001223743">
    <property type="component" value="Unassembled WGS sequence"/>
</dbReference>
<name>A0ABU0M1S0_9HYPH</name>
<dbReference type="Gene3D" id="3.30.720.110">
    <property type="match status" value="1"/>
</dbReference>
<keyword evidence="3" id="KW-1185">Reference proteome</keyword>
<accession>A0ABU0M1S0</accession>
<evidence type="ECO:0000259" key="1">
    <source>
        <dbReference type="PROSITE" id="PS51819"/>
    </source>
</evidence>
<dbReference type="InterPro" id="IPR004360">
    <property type="entry name" value="Glyas_Fos-R_dOase_dom"/>
</dbReference>
<evidence type="ECO:0000313" key="2">
    <source>
        <dbReference type="EMBL" id="MDQ0514899.1"/>
    </source>
</evidence>
<dbReference type="RefSeq" id="WP_266281660.1">
    <property type="nucleotide sequence ID" value="NZ_JAPKNF010000001.1"/>
</dbReference>
<protein>
    <submittedName>
        <fullName evidence="2">Glyoxalase superfamily protein PhnB</fullName>
    </submittedName>
</protein>
<comment type="caution">
    <text evidence="2">The sequence shown here is derived from an EMBL/GenBank/DDBJ whole genome shotgun (WGS) entry which is preliminary data.</text>
</comment>
<gene>
    <name evidence="2" type="ORF">QO015_000512</name>
</gene>
<dbReference type="InterPro" id="IPR037523">
    <property type="entry name" value="VOC_core"/>
</dbReference>
<dbReference type="PANTHER" id="PTHR34109">
    <property type="entry name" value="BNAUNNG04460D PROTEIN-RELATED"/>
    <property type="match status" value="1"/>
</dbReference>
<reference evidence="2 3" key="1">
    <citation type="submission" date="2023-07" db="EMBL/GenBank/DDBJ databases">
        <title>Genomic Encyclopedia of Type Strains, Phase IV (KMG-IV): sequencing the most valuable type-strain genomes for metagenomic binning, comparative biology and taxonomic classification.</title>
        <authorList>
            <person name="Goeker M."/>
        </authorList>
    </citation>
    <scope>NUCLEOTIDE SEQUENCE [LARGE SCALE GENOMIC DNA]</scope>
    <source>
        <strain evidence="2 3">B1-1</strain>
    </source>
</reference>
<dbReference type="EMBL" id="JAUSWJ010000001">
    <property type="protein sequence ID" value="MDQ0514899.1"/>
    <property type="molecule type" value="Genomic_DNA"/>
</dbReference>
<sequence>MTDRSHLYPALRYRDPRAAIDFLVNAFGFSVHAIHEGPSGGIAHAELRLGDGLIMVGTLDPAFAAEGRTVTGGTSGIYVSVAYVDAHHDRAAAAGAVVTRPLADTDYGSREYSCRDSEGYEWSFGTYDPLANPIDDIV</sequence>
<dbReference type="PANTHER" id="PTHR34109:SF1">
    <property type="entry name" value="VOC DOMAIN-CONTAINING PROTEIN"/>
    <property type="match status" value="1"/>
</dbReference>
<proteinExistence type="predicted"/>
<dbReference type="SUPFAM" id="SSF54593">
    <property type="entry name" value="Glyoxalase/Bleomycin resistance protein/Dihydroxybiphenyl dioxygenase"/>
    <property type="match status" value="1"/>
</dbReference>
<dbReference type="Gene3D" id="3.30.720.120">
    <property type="match status" value="1"/>
</dbReference>
<dbReference type="Pfam" id="PF00903">
    <property type="entry name" value="Glyoxalase"/>
    <property type="match status" value="1"/>
</dbReference>
<organism evidence="2 3">
    <name type="scientific">Kaistia geumhonensis</name>
    <dbReference type="NCBI Taxonomy" id="410839"/>
    <lineage>
        <taxon>Bacteria</taxon>
        <taxon>Pseudomonadati</taxon>
        <taxon>Pseudomonadota</taxon>
        <taxon>Alphaproteobacteria</taxon>
        <taxon>Hyphomicrobiales</taxon>
        <taxon>Kaistiaceae</taxon>
        <taxon>Kaistia</taxon>
    </lineage>
</organism>
<dbReference type="PROSITE" id="PS51819">
    <property type="entry name" value="VOC"/>
    <property type="match status" value="1"/>
</dbReference>